<gene>
    <name evidence="2" type="ORF">M8523_01385</name>
</gene>
<dbReference type="SUPFAM" id="SSF46894">
    <property type="entry name" value="C-terminal effector domain of the bipartite response regulators"/>
    <property type="match status" value="1"/>
</dbReference>
<dbReference type="Gene3D" id="1.10.10.10">
    <property type="entry name" value="Winged helix-like DNA-binding domain superfamily/Winged helix DNA-binding domain"/>
    <property type="match status" value="1"/>
</dbReference>
<evidence type="ECO:0000313" key="3">
    <source>
        <dbReference type="Proteomes" id="UP001165667"/>
    </source>
</evidence>
<sequence>MMNGLSSDVMERMLESIYDAALAPSGWLTVLENLSSLFDAHFADLFTRSHDKTQYIGLACGLDQSDYQDQFLDTWFKRNIWGISKPVKISGEVLSTRQMVEVDDLKRTQIYADYLEPRGLHEGLRLAIWSDDYGIQDISLLRPWSAGAFDAKDIAVGQFLLPHLQRSAKIARRLAYAEAGTEGGFLALHAAGFGVMLLDASGYPVMLNGPAESLLREKDGLTLAGRHLAAQTGPANRALQHAIASALHPEALRRTARTVRLPRPSGGAPLVLMTLPLSRSAHAVMLPQPALLVLVTDPKAKGPSAAQLAEFFGLTDAEADLAAHLLAGFDLREISTRRGRSINTLRNQLAQLMNKTETARQAELIHRLRGIPAAPQINGPDGREKIFAG</sequence>
<organism evidence="2 3">
    <name type="scientific">Lichenifustis flavocetrariae</name>
    <dbReference type="NCBI Taxonomy" id="2949735"/>
    <lineage>
        <taxon>Bacteria</taxon>
        <taxon>Pseudomonadati</taxon>
        <taxon>Pseudomonadota</taxon>
        <taxon>Alphaproteobacteria</taxon>
        <taxon>Hyphomicrobiales</taxon>
        <taxon>Lichenihabitantaceae</taxon>
        <taxon>Lichenifustis</taxon>
    </lineage>
</organism>
<dbReference type="Proteomes" id="UP001165667">
    <property type="component" value="Unassembled WGS sequence"/>
</dbReference>
<dbReference type="InterPro" id="IPR016032">
    <property type="entry name" value="Sig_transdc_resp-reg_C-effctor"/>
</dbReference>
<name>A0AA41YT16_9HYPH</name>
<protein>
    <submittedName>
        <fullName evidence="2">Helix-turn-helix transcriptional regulator</fullName>
    </submittedName>
</protein>
<dbReference type="AlphaFoldDB" id="A0AA41YT16"/>
<dbReference type="GO" id="GO:0006355">
    <property type="term" value="P:regulation of DNA-templated transcription"/>
    <property type="evidence" value="ECO:0007669"/>
    <property type="project" value="InterPro"/>
</dbReference>
<dbReference type="EMBL" id="JAMOIM010000001">
    <property type="protein sequence ID" value="MCW6506671.1"/>
    <property type="molecule type" value="Genomic_DNA"/>
</dbReference>
<dbReference type="GO" id="GO:0003677">
    <property type="term" value="F:DNA binding"/>
    <property type="evidence" value="ECO:0007669"/>
    <property type="project" value="InterPro"/>
</dbReference>
<dbReference type="RefSeq" id="WP_282583023.1">
    <property type="nucleotide sequence ID" value="NZ_JAMOIM010000001.1"/>
</dbReference>
<reference evidence="2" key="1">
    <citation type="submission" date="2022-05" db="EMBL/GenBank/DDBJ databases">
        <authorList>
            <person name="Pankratov T."/>
        </authorList>
    </citation>
    <scope>NUCLEOTIDE SEQUENCE</scope>
    <source>
        <strain evidence="2">BP6-180914</strain>
    </source>
</reference>
<comment type="caution">
    <text evidence="2">The sequence shown here is derived from an EMBL/GenBank/DDBJ whole genome shotgun (WGS) entry which is preliminary data.</text>
</comment>
<proteinExistence type="predicted"/>
<dbReference type="SMART" id="SM00421">
    <property type="entry name" value="HTH_LUXR"/>
    <property type="match status" value="1"/>
</dbReference>
<accession>A0AA41YT16</accession>
<feature type="domain" description="HTH luxR-type" evidence="1">
    <location>
        <begin position="311"/>
        <end position="368"/>
    </location>
</feature>
<dbReference type="InterPro" id="IPR036388">
    <property type="entry name" value="WH-like_DNA-bd_sf"/>
</dbReference>
<evidence type="ECO:0000313" key="2">
    <source>
        <dbReference type="EMBL" id="MCW6506671.1"/>
    </source>
</evidence>
<keyword evidence="3" id="KW-1185">Reference proteome</keyword>
<dbReference type="InterPro" id="IPR000792">
    <property type="entry name" value="Tscrpt_reg_LuxR_C"/>
</dbReference>
<evidence type="ECO:0000259" key="1">
    <source>
        <dbReference type="SMART" id="SM00421"/>
    </source>
</evidence>